<dbReference type="Proteomes" id="UP000503399">
    <property type="component" value="Chromosome"/>
</dbReference>
<feature type="domain" description="Ribosomal protein eL8/eL30/eS12/Gadd45" evidence="1">
    <location>
        <begin position="11"/>
        <end position="77"/>
    </location>
</feature>
<accession>A0A6F8ZJW0</accession>
<dbReference type="EMBL" id="LR778114">
    <property type="protein sequence ID" value="CAB1129954.1"/>
    <property type="molecule type" value="Genomic_DNA"/>
</dbReference>
<name>A0A6F8ZJW0_9FIRM</name>
<dbReference type="Gene3D" id="3.30.1330.30">
    <property type="match status" value="1"/>
</dbReference>
<gene>
    <name evidence="2" type="ORF">R50_2457</name>
</gene>
<sequence>MEELKNPAARVVGARETVKKLAQGRVRLVYIARDADPKVVDPVLQACQARQVPVVWVDAMAELGRLCGIAVGAACAAGLGPPAAP</sequence>
<keyword evidence="2" id="KW-0687">Ribonucleoprotein</keyword>
<dbReference type="AlphaFoldDB" id="A0A6F8ZJW0"/>
<reference evidence="2 3" key="1">
    <citation type="submission" date="2020-02" db="EMBL/GenBank/DDBJ databases">
        <authorList>
            <person name="Hogendoorn C."/>
        </authorList>
    </citation>
    <scope>NUCLEOTIDE SEQUENCE [LARGE SCALE GENOMIC DNA]</scope>
    <source>
        <strain evidence="2">R501</strain>
    </source>
</reference>
<evidence type="ECO:0000259" key="1">
    <source>
        <dbReference type="Pfam" id="PF01248"/>
    </source>
</evidence>
<dbReference type="InterPro" id="IPR029064">
    <property type="entry name" value="Ribosomal_eL30-like_sf"/>
</dbReference>
<keyword evidence="2" id="KW-0689">Ribosomal protein</keyword>
<dbReference type="SUPFAM" id="SSF55315">
    <property type="entry name" value="L30e-like"/>
    <property type="match status" value="1"/>
</dbReference>
<evidence type="ECO:0000313" key="2">
    <source>
        <dbReference type="EMBL" id="CAB1129954.1"/>
    </source>
</evidence>
<dbReference type="GO" id="GO:0005840">
    <property type="term" value="C:ribosome"/>
    <property type="evidence" value="ECO:0007669"/>
    <property type="project" value="UniProtKB-KW"/>
</dbReference>
<protein>
    <submittedName>
        <fullName evidence="2">Ribosomal protein L7Ae-like</fullName>
    </submittedName>
</protein>
<proteinExistence type="predicted"/>
<dbReference type="Pfam" id="PF01248">
    <property type="entry name" value="Ribosomal_L7Ae"/>
    <property type="match status" value="1"/>
</dbReference>
<dbReference type="PRINTS" id="PR00884">
    <property type="entry name" value="RIBOSOMALHS6"/>
</dbReference>
<dbReference type="InterPro" id="IPR004038">
    <property type="entry name" value="Ribosomal_eL8/eL30/eS12/Gad45"/>
</dbReference>
<dbReference type="KEGG" id="hfv:R50_2457"/>
<organism evidence="2 3">
    <name type="scientific">Candidatus Hydrogenisulfobacillus filiaventi</name>
    <dbReference type="NCBI Taxonomy" id="2707344"/>
    <lineage>
        <taxon>Bacteria</taxon>
        <taxon>Bacillati</taxon>
        <taxon>Bacillota</taxon>
        <taxon>Clostridia</taxon>
        <taxon>Eubacteriales</taxon>
        <taxon>Clostridiales Family XVII. Incertae Sedis</taxon>
        <taxon>Candidatus Hydrogenisulfobacillus</taxon>
    </lineage>
</organism>
<keyword evidence="3" id="KW-1185">Reference proteome</keyword>
<evidence type="ECO:0000313" key="3">
    <source>
        <dbReference type="Proteomes" id="UP000503399"/>
    </source>
</evidence>